<keyword evidence="3" id="KW-1185">Reference proteome</keyword>
<evidence type="ECO:0000313" key="2">
    <source>
        <dbReference type="EMBL" id="TFL06395.1"/>
    </source>
</evidence>
<feature type="region of interest" description="Disordered" evidence="1">
    <location>
        <begin position="173"/>
        <end position="226"/>
    </location>
</feature>
<feature type="compositionally biased region" description="Low complexity" evidence="1">
    <location>
        <begin position="31"/>
        <end position="71"/>
    </location>
</feature>
<feature type="compositionally biased region" description="Basic residues" evidence="1">
    <location>
        <begin position="754"/>
        <end position="764"/>
    </location>
</feature>
<feature type="compositionally biased region" description="Basic and acidic residues" evidence="1">
    <location>
        <begin position="515"/>
        <end position="525"/>
    </location>
</feature>
<feature type="compositionally biased region" description="Basic residues" evidence="1">
    <location>
        <begin position="344"/>
        <end position="354"/>
    </location>
</feature>
<sequence>MSSSFPSSSFLQHPAFSSDPSSNPFGINWQSNPSYAKSTSSSSDSGHSSAHSSYTSSSSTSSSGSDMPSLSVLPNPTLAMKKKKKQPQLSEAPSSKVANPVMSHPPLTRSRSSLFRQKGNPLDRIDELDETSMAGLLHHQGPYEAAKKISNQHRLPPGLNVERHIDEHNSKYLSAELDEDSEDETIPRRRAAKAAKKSFKSRHSKQSPQQTGTVPSIGQPLGLVPGQIVPRGLLESYQLNPNAPAPQMTPGQPVNWNYPQADAARHFSNARPSPSPVAPVESWTSLPPTSPSPGPFPGASHPSVSRLRRRTSTESLSSDSSTPTTSSHSRSSRDSQSQRPQVPPRHRGRHHHGPPARNLAPRHVAENMRQQQFVMQVSMINGIPTTPTLEDILVPTTPRTNQPAPLPRSSGPLPSQPIPPSPGFSQSHFPGREQAPFPGANPLERQGMNGQFDGLTRNMEDLSLAKPPADLAARVSTFQSAQQEKVDKYASKHGAAYGIGEPVIEAPPPYSDRGIPYRDSLKSEKQPVILNPPPRWGRDHGGANDWNRAPGPIPSPVSFIQYPERHTPSPALAPSSSGIGEDTFNPYQDSVYSPQSRGPRDLPAPIGSRPRGSPQVSQSSSANSSGFFVPVSDTSSAASLLTSNSSHSALNNSRPRPHYLPKKLVMPAPLQHEVQQLRPLSSPDVNPGLHGPMMGQGGGRFSAPAMPSGLPSSFQHHPPAHQLSQPMDSYLQPSHHALSNDAFRNHEAAFHAEHHGRKVLKKKNASTSSPVADWGMDLVNANKSSSSFSKSSSSLDLSQQRLSPPSAAKEAAKSKRLSKKRVDI</sequence>
<feature type="compositionally biased region" description="Polar residues" evidence="1">
    <location>
        <begin position="87"/>
        <end position="97"/>
    </location>
</feature>
<feature type="compositionally biased region" description="Low complexity" evidence="1">
    <location>
        <begin position="783"/>
        <end position="809"/>
    </location>
</feature>
<dbReference type="AlphaFoldDB" id="A0A5C3QWM7"/>
<feature type="compositionally biased region" description="Polar residues" evidence="1">
    <location>
        <begin position="585"/>
        <end position="596"/>
    </location>
</feature>
<feature type="region of interest" description="Disordered" evidence="1">
    <location>
        <begin position="266"/>
        <end position="360"/>
    </location>
</feature>
<feature type="compositionally biased region" description="Low complexity" evidence="1">
    <location>
        <begin position="1"/>
        <end position="10"/>
    </location>
</feature>
<feature type="compositionally biased region" description="Basic residues" evidence="1">
    <location>
        <begin position="188"/>
        <end position="205"/>
    </location>
</feature>
<feature type="compositionally biased region" description="Low complexity" evidence="1">
    <location>
        <begin position="608"/>
        <end position="627"/>
    </location>
</feature>
<dbReference type="OrthoDB" id="2684446at2759"/>
<feature type="region of interest" description="Disordered" evidence="1">
    <location>
        <begin position="387"/>
        <end position="440"/>
    </location>
</feature>
<dbReference type="Proteomes" id="UP000305067">
    <property type="component" value="Unassembled WGS sequence"/>
</dbReference>
<evidence type="ECO:0000313" key="3">
    <source>
        <dbReference type="Proteomes" id="UP000305067"/>
    </source>
</evidence>
<feature type="compositionally biased region" description="Polar residues" evidence="1">
    <location>
        <begin position="18"/>
        <end position="30"/>
    </location>
</feature>
<accession>A0A5C3QWM7</accession>
<organism evidence="2 3">
    <name type="scientific">Pterulicium gracile</name>
    <dbReference type="NCBI Taxonomy" id="1884261"/>
    <lineage>
        <taxon>Eukaryota</taxon>
        <taxon>Fungi</taxon>
        <taxon>Dikarya</taxon>
        <taxon>Basidiomycota</taxon>
        <taxon>Agaricomycotina</taxon>
        <taxon>Agaricomycetes</taxon>
        <taxon>Agaricomycetidae</taxon>
        <taxon>Agaricales</taxon>
        <taxon>Pleurotineae</taxon>
        <taxon>Pterulaceae</taxon>
        <taxon>Pterulicium</taxon>
    </lineage>
</organism>
<feature type="compositionally biased region" description="Low complexity" evidence="1">
    <location>
        <begin position="313"/>
        <end position="340"/>
    </location>
</feature>
<feature type="compositionally biased region" description="Basic residues" evidence="1">
    <location>
        <begin position="814"/>
        <end position="824"/>
    </location>
</feature>
<feature type="compositionally biased region" description="Polar residues" evidence="1">
    <location>
        <begin position="249"/>
        <end position="258"/>
    </location>
</feature>
<evidence type="ECO:0000256" key="1">
    <source>
        <dbReference type="SAM" id="MobiDB-lite"/>
    </source>
</evidence>
<proteinExistence type="predicted"/>
<reference evidence="2 3" key="1">
    <citation type="journal article" date="2019" name="Nat. Ecol. Evol.">
        <title>Megaphylogeny resolves global patterns of mushroom evolution.</title>
        <authorList>
            <person name="Varga T."/>
            <person name="Krizsan K."/>
            <person name="Foldi C."/>
            <person name="Dima B."/>
            <person name="Sanchez-Garcia M."/>
            <person name="Sanchez-Ramirez S."/>
            <person name="Szollosi G.J."/>
            <person name="Szarkandi J.G."/>
            <person name="Papp V."/>
            <person name="Albert L."/>
            <person name="Andreopoulos W."/>
            <person name="Angelini C."/>
            <person name="Antonin V."/>
            <person name="Barry K.W."/>
            <person name="Bougher N.L."/>
            <person name="Buchanan P."/>
            <person name="Buyck B."/>
            <person name="Bense V."/>
            <person name="Catcheside P."/>
            <person name="Chovatia M."/>
            <person name="Cooper J."/>
            <person name="Damon W."/>
            <person name="Desjardin D."/>
            <person name="Finy P."/>
            <person name="Geml J."/>
            <person name="Haridas S."/>
            <person name="Hughes K."/>
            <person name="Justo A."/>
            <person name="Karasinski D."/>
            <person name="Kautmanova I."/>
            <person name="Kiss B."/>
            <person name="Kocsube S."/>
            <person name="Kotiranta H."/>
            <person name="LaButti K.M."/>
            <person name="Lechner B.E."/>
            <person name="Liimatainen K."/>
            <person name="Lipzen A."/>
            <person name="Lukacs Z."/>
            <person name="Mihaltcheva S."/>
            <person name="Morgado L.N."/>
            <person name="Niskanen T."/>
            <person name="Noordeloos M.E."/>
            <person name="Ohm R.A."/>
            <person name="Ortiz-Santana B."/>
            <person name="Ovrebo C."/>
            <person name="Racz N."/>
            <person name="Riley R."/>
            <person name="Savchenko A."/>
            <person name="Shiryaev A."/>
            <person name="Soop K."/>
            <person name="Spirin V."/>
            <person name="Szebenyi C."/>
            <person name="Tomsovsky M."/>
            <person name="Tulloss R.E."/>
            <person name="Uehling J."/>
            <person name="Grigoriev I.V."/>
            <person name="Vagvolgyi C."/>
            <person name="Papp T."/>
            <person name="Martin F.M."/>
            <person name="Miettinen O."/>
            <person name="Hibbett D.S."/>
            <person name="Nagy L.G."/>
        </authorList>
    </citation>
    <scope>NUCLEOTIDE SEQUENCE [LARGE SCALE GENOMIC DNA]</scope>
    <source>
        <strain evidence="2 3">CBS 309.79</strain>
    </source>
</reference>
<feature type="region of interest" description="Disordered" evidence="1">
    <location>
        <begin position="753"/>
        <end position="824"/>
    </location>
</feature>
<gene>
    <name evidence="2" type="ORF">BDV98DRAFT_559347</name>
</gene>
<feature type="region of interest" description="Disordered" evidence="1">
    <location>
        <begin position="500"/>
        <end position="627"/>
    </location>
</feature>
<feature type="compositionally biased region" description="Polar residues" evidence="1">
    <location>
        <begin position="206"/>
        <end position="216"/>
    </location>
</feature>
<protein>
    <submittedName>
        <fullName evidence="2">Uncharacterized protein</fullName>
    </submittedName>
</protein>
<dbReference type="EMBL" id="ML178815">
    <property type="protein sequence ID" value="TFL06395.1"/>
    <property type="molecule type" value="Genomic_DNA"/>
</dbReference>
<name>A0A5C3QWM7_9AGAR</name>
<feature type="region of interest" description="Disordered" evidence="1">
    <location>
        <begin position="1"/>
        <end position="120"/>
    </location>
</feature>
<feature type="region of interest" description="Disordered" evidence="1">
    <location>
        <begin position="239"/>
        <end position="258"/>
    </location>
</feature>